<dbReference type="VEuPathDB" id="MicrosporidiaDB:THOM_3081"/>
<sequence>MVKNELERYKLCKTELKIFRMPDGKKTIMSLKLTNEIGNVV</sequence>
<keyword evidence="2" id="KW-1185">Reference proteome</keyword>
<dbReference type="EMBL" id="JH994091">
    <property type="protein sequence ID" value="ELQ73988.1"/>
    <property type="molecule type" value="Genomic_DNA"/>
</dbReference>
<organism evidence="1 2">
    <name type="scientific">Trachipleistophora hominis</name>
    <name type="common">Microsporidian parasite</name>
    <dbReference type="NCBI Taxonomy" id="72359"/>
    <lineage>
        <taxon>Eukaryota</taxon>
        <taxon>Fungi</taxon>
        <taxon>Fungi incertae sedis</taxon>
        <taxon>Microsporidia</taxon>
        <taxon>Pleistophoridae</taxon>
        <taxon>Trachipleistophora</taxon>
    </lineage>
</organism>
<dbReference type="InParanoid" id="L7JR89"/>
<evidence type="ECO:0000313" key="2">
    <source>
        <dbReference type="Proteomes" id="UP000011185"/>
    </source>
</evidence>
<protein>
    <submittedName>
        <fullName evidence="1">Uncharacterized protein</fullName>
    </submittedName>
</protein>
<dbReference type="HOGENOM" id="CLU_3279810_0_0_1"/>
<gene>
    <name evidence="1" type="ORF">THOM_3081</name>
</gene>
<proteinExistence type="predicted"/>
<reference evidence="1 2" key="1">
    <citation type="journal article" date="2012" name="PLoS Pathog.">
        <title>The genome of the obligate intracellular parasite Trachipleistophora hominis: new insights into microsporidian genome dynamics and reductive evolution.</title>
        <authorList>
            <person name="Heinz E."/>
            <person name="Williams T.A."/>
            <person name="Nakjang S."/>
            <person name="Noel C.J."/>
            <person name="Swan D.C."/>
            <person name="Goldberg A.V."/>
            <person name="Harris S.R."/>
            <person name="Weinmaier T."/>
            <person name="Markert S."/>
            <person name="Becher D."/>
            <person name="Bernhardt J."/>
            <person name="Dagan T."/>
            <person name="Hacker C."/>
            <person name="Lucocq J.M."/>
            <person name="Schweder T."/>
            <person name="Rattei T."/>
            <person name="Hall N."/>
            <person name="Hirt R.P."/>
            <person name="Embley T.M."/>
        </authorList>
    </citation>
    <scope>NUCLEOTIDE SEQUENCE [LARGE SCALE GENOMIC DNA]</scope>
</reference>
<dbReference type="Proteomes" id="UP000011185">
    <property type="component" value="Unassembled WGS sequence"/>
</dbReference>
<dbReference type="AlphaFoldDB" id="L7JR89"/>
<name>L7JR89_TRAHO</name>
<evidence type="ECO:0000313" key="1">
    <source>
        <dbReference type="EMBL" id="ELQ73988.1"/>
    </source>
</evidence>
<accession>L7JR89</accession>